<feature type="region of interest" description="Disordered" evidence="1">
    <location>
        <begin position="142"/>
        <end position="171"/>
    </location>
</feature>
<evidence type="ECO:0000313" key="2">
    <source>
        <dbReference type="EMBL" id="PSS05521.1"/>
    </source>
</evidence>
<dbReference type="OrthoDB" id="100006at2759"/>
<dbReference type="Proteomes" id="UP000186601">
    <property type="component" value="Unassembled WGS sequence"/>
</dbReference>
<sequence>MGPAFGDSATSSVKSEKSFSSPHKAESPVDVAPPVAAFIAPKAFPPPRSITPRPSMENLRGSRPTGHGRQKSAGSESMRHLIPSQQGHSHTASTASVGSTMTTESINRPIASMDRLNQMVTVPLPTAQKSSLRVEIGNVSDSSLSLPAPPRNTRSPVLRRPTLPSIASPPLDNSMLSAVPLKTPLPGSDNAGASQRDSFIKMYASQSALPQTATFMPPSMFVNDGDRITMPTFSPGSNSSPGFSSDSDSELPRSAFGERVVRPRPSRSFRVAVEQRLSTVDVPESGGLSSLAWATLVTNAATSNGGTDAAAKMKASRRRSKSMESLRVPSALQPRTPISAKLRRERTMGFVPPRSAMGESRYPSNSIATAMHRESRATFRDGPSKTPTYKTSSETMRQF</sequence>
<dbReference type="EMBL" id="MLYV02000368">
    <property type="protein sequence ID" value="PSS05521.1"/>
    <property type="molecule type" value="Genomic_DNA"/>
</dbReference>
<feature type="compositionally biased region" description="Low complexity" evidence="1">
    <location>
        <begin position="233"/>
        <end position="246"/>
    </location>
</feature>
<feature type="compositionally biased region" description="Low complexity" evidence="1">
    <location>
        <begin position="8"/>
        <end position="21"/>
    </location>
</feature>
<feature type="compositionally biased region" description="Basic and acidic residues" evidence="1">
    <location>
        <begin position="371"/>
        <end position="383"/>
    </location>
</feature>
<dbReference type="STRING" id="98765.A0A2R6QBK7"/>
<feature type="compositionally biased region" description="Polar residues" evidence="1">
    <location>
        <begin position="83"/>
        <end position="106"/>
    </location>
</feature>
<accession>A0A2R6QBK7</accession>
<evidence type="ECO:0000313" key="3">
    <source>
        <dbReference type="Proteomes" id="UP000186601"/>
    </source>
</evidence>
<gene>
    <name evidence="2" type="ORF">PHLCEN_2v3803</name>
</gene>
<feature type="region of interest" description="Disordered" evidence="1">
    <location>
        <begin position="226"/>
        <end position="258"/>
    </location>
</feature>
<reference evidence="2 3" key="1">
    <citation type="submission" date="2018-02" db="EMBL/GenBank/DDBJ databases">
        <title>Genome sequence of the basidiomycete white-rot fungus Phlebia centrifuga.</title>
        <authorList>
            <person name="Granchi Z."/>
            <person name="Peng M."/>
            <person name="de Vries R.P."/>
            <person name="Hilden K."/>
            <person name="Makela M.R."/>
            <person name="Grigoriev I."/>
            <person name="Riley R."/>
        </authorList>
    </citation>
    <scope>NUCLEOTIDE SEQUENCE [LARGE SCALE GENOMIC DNA]</scope>
    <source>
        <strain evidence="2 3">FBCC195</strain>
    </source>
</reference>
<comment type="caution">
    <text evidence="2">The sequence shown here is derived from an EMBL/GenBank/DDBJ whole genome shotgun (WGS) entry which is preliminary data.</text>
</comment>
<keyword evidence="3" id="KW-1185">Reference proteome</keyword>
<proteinExistence type="predicted"/>
<feature type="region of interest" description="Disordered" evidence="1">
    <location>
        <begin position="1"/>
        <end position="114"/>
    </location>
</feature>
<feature type="compositionally biased region" description="Low complexity" evidence="1">
    <location>
        <begin position="28"/>
        <end position="42"/>
    </location>
</feature>
<feature type="region of interest" description="Disordered" evidence="1">
    <location>
        <begin position="351"/>
        <end position="399"/>
    </location>
</feature>
<feature type="compositionally biased region" description="Polar residues" evidence="1">
    <location>
        <begin position="385"/>
        <end position="399"/>
    </location>
</feature>
<evidence type="ECO:0000256" key="1">
    <source>
        <dbReference type="SAM" id="MobiDB-lite"/>
    </source>
</evidence>
<organism evidence="2 3">
    <name type="scientific">Hermanssonia centrifuga</name>
    <dbReference type="NCBI Taxonomy" id="98765"/>
    <lineage>
        <taxon>Eukaryota</taxon>
        <taxon>Fungi</taxon>
        <taxon>Dikarya</taxon>
        <taxon>Basidiomycota</taxon>
        <taxon>Agaricomycotina</taxon>
        <taxon>Agaricomycetes</taxon>
        <taxon>Polyporales</taxon>
        <taxon>Meruliaceae</taxon>
        <taxon>Hermanssonia</taxon>
    </lineage>
</organism>
<name>A0A2R6QBK7_9APHY</name>
<dbReference type="AlphaFoldDB" id="A0A2R6QBK7"/>
<protein>
    <submittedName>
        <fullName evidence="2">Uncharacterized protein</fullName>
    </submittedName>
</protein>